<name>A0A0G1RTV0_9BACT</name>
<sequence length="150" mass="16828">MSDQFMSYQGYSGPCTFKVQGPNSLFYKGVANNNAQVFTVPGVGTVSIYDFRPNTIRAVSTAVLTGDFGPVIKAFKQTASVTVSQEAGHFYIEVEPINSWFLRFLAWLGSKKTIWISTNVGQSLPIKSYLFCEHFRARGHRFSVFSLYTR</sequence>
<dbReference type="Proteomes" id="UP000034794">
    <property type="component" value="Unassembled WGS sequence"/>
</dbReference>
<dbReference type="AlphaFoldDB" id="A0A0G1RTV0"/>
<evidence type="ECO:0000313" key="1">
    <source>
        <dbReference type="EMBL" id="KKU33403.1"/>
    </source>
</evidence>
<protein>
    <submittedName>
        <fullName evidence="1">Uncharacterized protein</fullName>
    </submittedName>
</protein>
<reference evidence="1 2" key="1">
    <citation type="journal article" date="2015" name="Nature">
        <title>rRNA introns, odd ribosomes, and small enigmatic genomes across a large radiation of phyla.</title>
        <authorList>
            <person name="Brown C.T."/>
            <person name="Hug L.A."/>
            <person name="Thomas B.C."/>
            <person name="Sharon I."/>
            <person name="Castelle C.J."/>
            <person name="Singh A."/>
            <person name="Wilkins M.J."/>
            <person name="Williams K.H."/>
            <person name="Banfield J.F."/>
        </authorList>
    </citation>
    <scope>NUCLEOTIDE SEQUENCE [LARGE SCALE GENOMIC DNA]</scope>
</reference>
<evidence type="ECO:0000313" key="2">
    <source>
        <dbReference type="Proteomes" id="UP000034794"/>
    </source>
</evidence>
<accession>A0A0G1RTV0</accession>
<dbReference type="EMBL" id="LCMI01000004">
    <property type="protein sequence ID" value="KKU33403.1"/>
    <property type="molecule type" value="Genomic_DNA"/>
</dbReference>
<gene>
    <name evidence="1" type="ORF">UX47_C0004G0048</name>
</gene>
<comment type="caution">
    <text evidence="1">The sequence shown here is derived from an EMBL/GenBank/DDBJ whole genome shotgun (WGS) entry which is preliminary data.</text>
</comment>
<organism evidence="1 2">
    <name type="scientific">Candidatus Collierbacteria bacterium GW2011_GWA2_46_26</name>
    <dbReference type="NCBI Taxonomy" id="1618381"/>
    <lineage>
        <taxon>Bacteria</taxon>
        <taxon>Candidatus Collieribacteriota</taxon>
    </lineage>
</organism>
<proteinExistence type="predicted"/>